<feature type="compositionally biased region" description="Basic and acidic residues" evidence="1">
    <location>
        <begin position="169"/>
        <end position="183"/>
    </location>
</feature>
<evidence type="ECO:0000313" key="3">
    <source>
        <dbReference type="Proteomes" id="UP000006469"/>
    </source>
</evidence>
<gene>
    <name evidence="2" type="ordered locus">HFX_0718</name>
</gene>
<sequence>MPCASSSSATRGPSHQITSSGRSNSSSQSAKGPTRSAGARRGTTTRAGESDASVERTRSAARPAYSRSVMGTTTAARSVGASGTVPERSWSVVTRSCTYSIVSVVELGEQKCGESGVAKVRREWSSKSAARVDSVAEVHILGPGASRQVSVRNPSGALENDQSGDDGGETEREPDKHLVERVADVGQIADCSRPARLEDHHSERVDGVGASATLVGERVEEVGVERRKETVDDVADDGRNDDEGDKSGRLREDEDG</sequence>
<evidence type="ECO:0000313" key="2">
    <source>
        <dbReference type="EMBL" id="AFK18440.1"/>
    </source>
</evidence>
<feature type="compositionally biased region" description="Polar residues" evidence="1">
    <location>
        <begin position="1"/>
        <end position="18"/>
    </location>
</feature>
<dbReference type="HOGENOM" id="CLU_1084188_0_0_2"/>
<feature type="region of interest" description="Disordered" evidence="1">
    <location>
        <begin position="1"/>
        <end position="87"/>
    </location>
</feature>
<feature type="compositionally biased region" description="Low complexity" evidence="1">
    <location>
        <begin position="37"/>
        <end position="47"/>
    </location>
</feature>
<organism evidence="2 3">
    <name type="scientific">Haloferax mediterranei (strain ATCC 33500 / DSM 1411 / JCM 8866 / NBRC 14739 / NCIMB 2177 / R-4)</name>
    <name type="common">Halobacterium mediterranei</name>
    <dbReference type="NCBI Taxonomy" id="523841"/>
    <lineage>
        <taxon>Archaea</taxon>
        <taxon>Methanobacteriati</taxon>
        <taxon>Methanobacteriota</taxon>
        <taxon>Stenosarchaea group</taxon>
        <taxon>Halobacteria</taxon>
        <taxon>Halobacteriales</taxon>
        <taxon>Haloferacaceae</taxon>
        <taxon>Haloferax</taxon>
    </lineage>
</organism>
<feature type="compositionally biased region" description="Low complexity" evidence="1">
    <location>
        <begin position="19"/>
        <end position="29"/>
    </location>
</feature>
<dbReference type="Proteomes" id="UP000006469">
    <property type="component" value="Chromosome"/>
</dbReference>
<dbReference type="EMBL" id="CP001868">
    <property type="protein sequence ID" value="AFK18440.1"/>
    <property type="molecule type" value="Genomic_DNA"/>
</dbReference>
<accession>I3R2I0</accession>
<feature type="region of interest" description="Disordered" evidence="1">
    <location>
        <begin position="143"/>
        <end position="256"/>
    </location>
</feature>
<feature type="compositionally biased region" description="Basic and acidic residues" evidence="1">
    <location>
        <begin position="193"/>
        <end position="206"/>
    </location>
</feature>
<dbReference type="AlphaFoldDB" id="I3R2I0"/>
<reference evidence="2 3" key="1">
    <citation type="journal article" date="2012" name="J. Bacteriol.">
        <title>Complete genome sequence of the metabolically versatile halophilic archaeon Haloferax mediterranei, a poly(3-hydroxybutyrate-co-3-hydroxyvalerate) producer.</title>
        <authorList>
            <person name="Han J."/>
            <person name="Zhang F."/>
            <person name="Hou J."/>
            <person name="Liu X."/>
            <person name="Li M."/>
            <person name="Liu H."/>
            <person name="Cai L."/>
            <person name="Zhang B."/>
            <person name="Chen Y."/>
            <person name="Zhou J."/>
            <person name="Hu S."/>
            <person name="Xiang H."/>
        </authorList>
    </citation>
    <scope>NUCLEOTIDE SEQUENCE [LARGE SCALE GENOMIC DNA]</scope>
    <source>
        <strain evidence="3">ATCC 33500 / DSM 1411 / JCM 8866 / NBRC 14739 / NCIMB 2177 / R-4</strain>
    </source>
</reference>
<feature type="compositionally biased region" description="Basic and acidic residues" evidence="1">
    <location>
        <begin position="245"/>
        <end position="256"/>
    </location>
</feature>
<evidence type="ECO:0000256" key="1">
    <source>
        <dbReference type="SAM" id="MobiDB-lite"/>
    </source>
</evidence>
<protein>
    <submittedName>
        <fullName evidence="2">Uncharacterized protein</fullName>
    </submittedName>
</protein>
<feature type="compositionally biased region" description="Acidic residues" evidence="1">
    <location>
        <begin position="232"/>
        <end position="244"/>
    </location>
</feature>
<proteinExistence type="predicted"/>
<feature type="compositionally biased region" description="Basic and acidic residues" evidence="1">
    <location>
        <begin position="217"/>
        <end position="231"/>
    </location>
</feature>
<dbReference type="KEGG" id="hme:HFX_0718"/>
<name>I3R2I0_HALMT</name>
<dbReference type="STRING" id="523841.HFX_0718"/>